<keyword evidence="7" id="KW-0411">Iron-sulfur</keyword>
<evidence type="ECO:0000259" key="8">
    <source>
        <dbReference type="PROSITE" id="PS51379"/>
    </source>
</evidence>
<feature type="domain" description="4Fe-4S ferredoxin-type" evidence="8">
    <location>
        <begin position="2"/>
        <end position="30"/>
    </location>
</feature>
<dbReference type="Gene3D" id="3.30.70.20">
    <property type="match status" value="2"/>
</dbReference>
<dbReference type="InterPro" id="IPR017900">
    <property type="entry name" value="4Fe4S_Fe_S_CS"/>
</dbReference>
<dbReference type="PANTHER" id="PTHR43177:SF5">
    <property type="entry name" value="ANAEROBIC DIMETHYL SULFOXIDE REDUCTASE CHAIN B-RELATED"/>
    <property type="match status" value="1"/>
</dbReference>
<dbReference type="EMBL" id="APJX01000011">
    <property type="protein sequence ID" value="EMS77908.1"/>
    <property type="molecule type" value="Genomic_DNA"/>
</dbReference>
<evidence type="ECO:0000256" key="4">
    <source>
        <dbReference type="ARBA" id="ARBA00022737"/>
    </source>
</evidence>
<dbReference type="GO" id="GO:0016491">
    <property type="term" value="F:oxidoreductase activity"/>
    <property type="evidence" value="ECO:0007669"/>
    <property type="project" value="UniProtKB-KW"/>
</dbReference>
<feature type="domain" description="4Fe-4S ferredoxin-type" evidence="8">
    <location>
        <begin position="84"/>
        <end position="113"/>
    </location>
</feature>
<dbReference type="OrthoDB" id="9789030at2"/>
<keyword evidence="2" id="KW-0004">4Fe-4S</keyword>
<organism evidence="9 10">
    <name type="scientific">Desulfotignum phosphitoxidans DSM 13687</name>
    <dbReference type="NCBI Taxonomy" id="1286635"/>
    <lineage>
        <taxon>Bacteria</taxon>
        <taxon>Pseudomonadati</taxon>
        <taxon>Thermodesulfobacteriota</taxon>
        <taxon>Desulfobacteria</taxon>
        <taxon>Desulfobacterales</taxon>
        <taxon>Desulfobacteraceae</taxon>
        <taxon>Desulfotignum</taxon>
    </lineage>
</organism>
<protein>
    <submittedName>
        <fullName evidence="9">4Fe-4S iron-sulfur binding protein CooF</fullName>
        <ecNumber evidence="9">1.2.99.2</ecNumber>
    </submittedName>
</protein>
<dbReference type="CDD" id="cd16374">
    <property type="entry name" value="DMSOR_beta_like"/>
    <property type="match status" value="1"/>
</dbReference>
<proteinExistence type="predicted"/>
<comment type="caution">
    <text evidence="9">The sequence shown here is derived from an EMBL/GenBank/DDBJ whole genome shotgun (WGS) entry which is preliminary data.</text>
</comment>
<evidence type="ECO:0000313" key="10">
    <source>
        <dbReference type="Proteomes" id="UP000014216"/>
    </source>
</evidence>
<evidence type="ECO:0000313" key="9">
    <source>
        <dbReference type="EMBL" id="EMS77908.1"/>
    </source>
</evidence>
<dbReference type="AlphaFoldDB" id="S0FS55"/>
<keyword evidence="10" id="KW-1185">Reference proteome</keyword>
<keyword evidence="3" id="KW-0479">Metal-binding</keyword>
<dbReference type="Pfam" id="PF13247">
    <property type="entry name" value="Fer4_11"/>
    <property type="match status" value="1"/>
</dbReference>
<dbReference type="InterPro" id="IPR017896">
    <property type="entry name" value="4Fe4S_Fe-S-bd"/>
</dbReference>
<keyword evidence="1" id="KW-0813">Transport</keyword>
<dbReference type="GO" id="GO:0051539">
    <property type="term" value="F:4 iron, 4 sulfur cluster binding"/>
    <property type="evidence" value="ECO:0007669"/>
    <property type="project" value="UniProtKB-KW"/>
</dbReference>
<evidence type="ECO:0000256" key="6">
    <source>
        <dbReference type="ARBA" id="ARBA00023004"/>
    </source>
</evidence>
<dbReference type="PROSITE" id="PS00198">
    <property type="entry name" value="4FE4S_FER_1"/>
    <property type="match status" value="1"/>
</dbReference>
<gene>
    <name evidence="9" type="primary">cooF</name>
    <name evidence="9" type="ORF">Dpo_11c00500</name>
</gene>
<reference evidence="9 10" key="1">
    <citation type="journal article" date="2013" name="Genome Announc.">
        <title>Draft Genome Sequence of Desulfotignum phosphitoxidans DSM 13687 Strain FiPS-3.</title>
        <authorList>
            <person name="Poehlein A."/>
            <person name="Daniel R."/>
            <person name="Simeonova D.D."/>
        </authorList>
    </citation>
    <scope>NUCLEOTIDE SEQUENCE [LARGE SCALE GENOMIC DNA]</scope>
    <source>
        <strain evidence="9 10">DSM 13687</strain>
    </source>
</reference>
<keyword evidence="4" id="KW-0677">Repeat</keyword>
<dbReference type="RefSeq" id="WP_006968053.1">
    <property type="nucleotide sequence ID" value="NZ_APJX01000011.1"/>
</dbReference>
<dbReference type="Pfam" id="PF00037">
    <property type="entry name" value="Fer4"/>
    <property type="match status" value="1"/>
</dbReference>
<dbReference type="SUPFAM" id="SSF54862">
    <property type="entry name" value="4Fe-4S ferredoxins"/>
    <property type="match status" value="1"/>
</dbReference>
<dbReference type="InterPro" id="IPR050954">
    <property type="entry name" value="ET_IronSulfur_Cluster-Binding"/>
</dbReference>
<evidence type="ECO:0000256" key="7">
    <source>
        <dbReference type="ARBA" id="ARBA00023014"/>
    </source>
</evidence>
<evidence type="ECO:0000256" key="1">
    <source>
        <dbReference type="ARBA" id="ARBA00022448"/>
    </source>
</evidence>
<name>S0FS55_9BACT</name>
<keyword evidence="6" id="KW-0408">Iron</keyword>
<dbReference type="PROSITE" id="PS51379">
    <property type="entry name" value="4FE4S_FER_2"/>
    <property type="match status" value="2"/>
</dbReference>
<evidence type="ECO:0000256" key="5">
    <source>
        <dbReference type="ARBA" id="ARBA00022982"/>
    </source>
</evidence>
<evidence type="ECO:0000256" key="2">
    <source>
        <dbReference type="ARBA" id="ARBA00022485"/>
    </source>
</evidence>
<dbReference type="EC" id="1.2.99.2" evidence="9"/>
<dbReference type="Proteomes" id="UP000014216">
    <property type="component" value="Unassembled WGS sequence"/>
</dbReference>
<dbReference type="GO" id="GO:0046872">
    <property type="term" value="F:metal ion binding"/>
    <property type="evidence" value="ECO:0007669"/>
    <property type="project" value="UniProtKB-KW"/>
</dbReference>
<sequence>MKQVIVNPEKCVGCMQCMLACAVAHSRSESLFAAVQETPKPRARVHVGAGMFNQGFPNRCRHCDPAPCQLACLTGAIFRDAATHTVFVNPDRCINCASCAMACPYGVLRFHEHAAAPPGKTVAVKCDNCDARVARGQIPACVEVCKTGALVYDEITHAMNEKTRQVARTMSADAAAQGLPDTVALYNTLKQAAVKAGAAIRR</sequence>
<keyword evidence="9" id="KW-0560">Oxidoreductase</keyword>
<accession>S0FS55</accession>
<evidence type="ECO:0000256" key="3">
    <source>
        <dbReference type="ARBA" id="ARBA00022723"/>
    </source>
</evidence>
<keyword evidence="5" id="KW-0249">Electron transport</keyword>
<dbReference type="PANTHER" id="PTHR43177">
    <property type="entry name" value="PROTEIN NRFC"/>
    <property type="match status" value="1"/>
</dbReference>